<dbReference type="KEGG" id="fsn:GS03_00539"/>
<dbReference type="Proteomes" id="UP000296862">
    <property type="component" value="Chromosome"/>
</dbReference>
<feature type="transmembrane region" description="Helical" evidence="1">
    <location>
        <begin position="42"/>
        <end position="62"/>
    </location>
</feature>
<feature type="transmembrane region" description="Helical" evidence="1">
    <location>
        <begin position="12"/>
        <end position="30"/>
    </location>
</feature>
<gene>
    <name evidence="2" type="ORF">GS03_00539</name>
</gene>
<sequence>MNERWKYQLKTGGLWGVLMIVFSILFTLKEKPLEVQLTSPNFYIRSLVYLLAGTFILGYFNWKAKKKAEENKK</sequence>
<dbReference type="RefSeq" id="WP_136151029.1">
    <property type="nucleotide sequence ID" value="NZ_CP038810.1"/>
</dbReference>
<evidence type="ECO:0000256" key="1">
    <source>
        <dbReference type="SAM" id="Phobius"/>
    </source>
</evidence>
<accession>A0A4V1CBT0</accession>
<dbReference type="EMBL" id="CP038810">
    <property type="protein sequence ID" value="QBZ97054.1"/>
    <property type="molecule type" value="Genomic_DNA"/>
</dbReference>
<evidence type="ECO:0008006" key="4">
    <source>
        <dbReference type="Google" id="ProtNLM"/>
    </source>
</evidence>
<keyword evidence="1" id="KW-0812">Transmembrane</keyword>
<keyword evidence="1" id="KW-1133">Transmembrane helix</keyword>
<reference evidence="2 3" key="1">
    <citation type="submission" date="2019-04" db="EMBL/GenBank/DDBJ databases">
        <title>Flavobacterium sp. GS03.</title>
        <authorList>
            <person name="Kim H."/>
        </authorList>
    </citation>
    <scope>NUCLEOTIDE SEQUENCE [LARGE SCALE GENOMIC DNA]</scope>
    <source>
        <strain evidence="2 3">GS03</strain>
    </source>
</reference>
<protein>
    <recommendedName>
        <fullName evidence="4">Group-specific protein</fullName>
    </recommendedName>
</protein>
<evidence type="ECO:0000313" key="3">
    <source>
        <dbReference type="Proteomes" id="UP000296862"/>
    </source>
</evidence>
<name>A0A4V1CBT0_9FLAO</name>
<dbReference type="AlphaFoldDB" id="A0A4V1CBT0"/>
<proteinExistence type="predicted"/>
<keyword evidence="3" id="KW-1185">Reference proteome</keyword>
<dbReference type="OrthoDB" id="1368146at2"/>
<organism evidence="2 3">
    <name type="scientific">Flavobacterium sangjuense</name>
    <dbReference type="NCBI Taxonomy" id="2518177"/>
    <lineage>
        <taxon>Bacteria</taxon>
        <taxon>Pseudomonadati</taxon>
        <taxon>Bacteroidota</taxon>
        <taxon>Flavobacteriia</taxon>
        <taxon>Flavobacteriales</taxon>
        <taxon>Flavobacteriaceae</taxon>
        <taxon>Flavobacterium</taxon>
    </lineage>
</organism>
<keyword evidence="1" id="KW-0472">Membrane</keyword>
<evidence type="ECO:0000313" key="2">
    <source>
        <dbReference type="EMBL" id="QBZ97054.1"/>
    </source>
</evidence>